<feature type="region of interest" description="Disordered" evidence="1">
    <location>
        <begin position="1"/>
        <end position="33"/>
    </location>
</feature>
<dbReference type="EMBL" id="LFOD01000012">
    <property type="protein sequence ID" value="KMV17631.1"/>
    <property type="molecule type" value="Genomic_DNA"/>
</dbReference>
<evidence type="ECO:0000313" key="3">
    <source>
        <dbReference type="Proteomes" id="UP000037594"/>
    </source>
</evidence>
<proteinExistence type="predicted"/>
<feature type="compositionally biased region" description="Basic and acidic residues" evidence="1">
    <location>
        <begin position="21"/>
        <end position="33"/>
    </location>
</feature>
<gene>
    <name evidence="2" type="ORF">ACT17_15235</name>
</gene>
<feature type="compositionally biased region" description="Basic and acidic residues" evidence="1">
    <location>
        <begin position="176"/>
        <end position="190"/>
    </location>
</feature>
<sequence>MVSAMAKRPLLGVRRSTGKVNTDRINDPDDPRNELVSERWRAHWDGGGALCASARHPAVSILSHGSSEDIQRWWDGEMSWVEACNLADQIDASRSAAEPIPGPPVDESATDGVTAELEELRVMRETVIAFIDERPELVARRTMPGSPLFWKEAGQADARGALCGALGWPFPSDLGDTCRPKSDTKENSDA</sequence>
<protein>
    <submittedName>
        <fullName evidence="2">Uncharacterized protein</fullName>
    </submittedName>
</protein>
<dbReference type="AlphaFoldDB" id="A0A0J8U888"/>
<evidence type="ECO:0000313" key="2">
    <source>
        <dbReference type="EMBL" id="KMV17631.1"/>
    </source>
</evidence>
<comment type="caution">
    <text evidence="2">The sequence shown here is derived from an EMBL/GenBank/DDBJ whole genome shotgun (WGS) entry which is preliminary data.</text>
</comment>
<dbReference type="PATRIC" id="fig|451644.5.peg.3158"/>
<dbReference type="Proteomes" id="UP000037594">
    <property type="component" value="Unassembled WGS sequence"/>
</dbReference>
<name>A0A0J8U888_9MYCO</name>
<organism evidence="2 3">
    <name type="scientific">Mycolicibacterium conceptionense</name>
    <dbReference type="NCBI Taxonomy" id="451644"/>
    <lineage>
        <taxon>Bacteria</taxon>
        <taxon>Bacillati</taxon>
        <taxon>Actinomycetota</taxon>
        <taxon>Actinomycetes</taxon>
        <taxon>Mycobacteriales</taxon>
        <taxon>Mycobacteriaceae</taxon>
        <taxon>Mycolicibacterium</taxon>
    </lineage>
</organism>
<reference evidence="2 3" key="1">
    <citation type="submission" date="2015-06" db="EMBL/GenBank/DDBJ databases">
        <title>Genome sequence of Mycobacterium conceptionense strain MLE.</title>
        <authorList>
            <person name="Greninger A.L."/>
            <person name="Cunningham G."/>
            <person name="Chiu C.Y."/>
            <person name="Miller S."/>
        </authorList>
    </citation>
    <scope>NUCLEOTIDE SEQUENCE [LARGE SCALE GENOMIC DNA]</scope>
    <source>
        <strain evidence="2 3">MLE</strain>
    </source>
</reference>
<feature type="region of interest" description="Disordered" evidence="1">
    <location>
        <begin position="171"/>
        <end position="190"/>
    </location>
</feature>
<accession>A0A0J8U888</accession>
<evidence type="ECO:0000256" key="1">
    <source>
        <dbReference type="SAM" id="MobiDB-lite"/>
    </source>
</evidence>